<reference evidence="7 9" key="1">
    <citation type="submission" date="2015-02" db="EMBL/GenBank/DDBJ databases">
        <authorList>
            <person name="Chooi Y.-H."/>
        </authorList>
    </citation>
    <scope>NUCLEOTIDE SEQUENCE [LARGE SCALE GENOMIC DNA]</scope>
    <source>
        <strain evidence="7">E3</strain>
    </source>
</reference>
<accession>A0A0G4IQC7</accession>
<evidence type="ECO:0000256" key="3">
    <source>
        <dbReference type="ARBA" id="ARBA00023242"/>
    </source>
</evidence>
<keyword evidence="8" id="KW-0496">Mitochondrion</keyword>
<keyword evidence="9" id="KW-1185">Reference proteome</keyword>
<gene>
    <name evidence="7" type="ORF">PBRA_000762</name>
    <name evidence="8" type="ORF">PLBR_LOCUS4943</name>
</gene>
<evidence type="ECO:0000313" key="7">
    <source>
        <dbReference type="EMBL" id="CEO97417.1"/>
    </source>
</evidence>
<evidence type="ECO:0000256" key="2">
    <source>
        <dbReference type="ARBA" id="ARBA00009223"/>
    </source>
</evidence>
<dbReference type="GO" id="GO:0032040">
    <property type="term" value="C:small-subunit processome"/>
    <property type="evidence" value="ECO:0007669"/>
    <property type="project" value="TreeGrafter"/>
</dbReference>
<feature type="compositionally biased region" description="Acidic residues" evidence="4">
    <location>
        <begin position="50"/>
        <end position="65"/>
    </location>
</feature>
<evidence type="ECO:0000256" key="4">
    <source>
        <dbReference type="SAM" id="MobiDB-lite"/>
    </source>
</evidence>
<proteinExistence type="inferred from homology"/>
<dbReference type="Pfam" id="PF06862">
    <property type="entry name" value="Utp25_C"/>
    <property type="match status" value="1"/>
</dbReference>
<dbReference type="Proteomes" id="UP000039324">
    <property type="component" value="Unassembled WGS sequence"/>
</dbReference>
<sequence length="703" mass="79890">MPGPAKRRNLFTTDGSDDESDADPFQTLLSSLKVDQKYEGMLKRRKLEEDGADQSEDDDDDTSVEDGERVLMSTEEIVEFQRKHGDAFEVAEDGEEDDSEQGDDESSDDGVADSNDDGDDNVPSDESEDDEDVANNDNDDSIAADPKDEYSDLDDGKPQGEDPVLPYHTRMFSNESASALQAKAPFTNVSGGPPQWRVTMRRLAEDENESVWQLSPSTDDIQKSWPGNVVRGVEPEPSPLQPVVSRYQDLVYTCRKPGDDRATSDLYLRHVVRHVLRTLRTISDNDATLESDPTFEARDQGFTHPTVLIMCPFRSSAHRIVNRVLELLPSKFTRQVSNIKRFNEEFGPPEPDAEEKDRFNRKPSLYKDVFSGNFDDNFRLGIKLGKRSVKLFADFYASDIIIASPLGLRMIVGGEGDLQSERDYDFLSSIEVAVLDQADVFMMQNWEHLQAVLSCMNLIPNDSSHSDFSRLRSWNLDGLAAYHRQMLIFASHGFPELNALSSKHCLSLAGCVRIRRHEFPGVLEQVVLPIRQQFQRFHHGDTPTDASEARFKWFAEEILPQLKTNLSSHILLFVPSYFDYVRIRNLLRSQKVKVALCSEYTKKGSVARARSRFFHGEQKFLLCTERFHFFRRYCIRGAHTIFFYGLPQEPTFYLDFVNAIEPGSHQTTIALFSRFDALALERVVGSSRAARLLSAHKDLHMFC</sequence>
<dbReference type="GO" id="GO:0019843">
    <property type="term" value="F:rRNA binding"/>
    <property type="evidence" value="ECO:0007669"/>
    <property type="project" value="TreeGrafter"/>
</dbReference>
<keyword evidence="3" id="KW-0539">Nucleus</keyword>
<organism evidence="7 9">
    <name type="scientific">Plasmodiophora brassicae</name>
    <name type="common">Clubroot disease agent</name>
    <dbReference type="NCBI Taxonomy" id="37360"/>
    <lineage>
        <taxon>Eukaryota</taxon>
        <taxon>Sar</taxon>
        <taxon>Rhizaria</taxon>
        <taxon>Endomyxa</taxon>
        <taxon>Phytomyxea</taxon>
        <taxon>Plasmodiophorida</taxon>
        <taxon>Plasmodiophoridae</taxon>
        <taxon>Plasmodiophora</taxon>
    </lineage>
</organism>
<evidence type="ECO:0000313" key="10">
    <source>
        <dbReference type="Proteomes" id="UP000290189"/>
    </source>
</evidence>
<protein>
    <recommendedName>
        <fullName evidence="11">U3 small nucleolar RNA-associated protein 25</fullName>
    </recommendedName>
</protein>
<dbReference type="EMBL" id="CDSF01000079">
    <property type="protein sequence ID" value="CEO97417.1"/>
    <property type="molecule type" value="Genomic_DNA"/>
</dbReference>
<feature type="domain" description="UTP25 C-terminal" evidence="5">
    <location>
        <begin position="523"/>
        <end position="702"/>
    </location>
</feature>
<dbReference type="OrthoDB" id="10264378at2759"/>
<dbReference type="Proteomes" id="UP000290189">
    <property type="component" value="Unassembled WGS sequence"/>
</dbReference>
<evidence type="ECO:0000259" key="6">
    <source>
        <dbReference type="Pfam" id="PF22916"/>
    </source>
</evidence>
<dbReference type="InterPro" id="IPR053939">
    <property type="entry name" value="UTP25_C"/>
</dbReference>
<feature type="compositionally biased region" description="Basic and acidic residues" evidence="4">
    <location>
        <begin position="145"/>
        <end position="160"/>
    </location>
</feature>
<dbReference type="InterPro" id="IPR053940">
    <property type="entry name" value="UTP25_NTPase-like"/>
</dbReference>
<dbReference type="Pfam" id="PF22916">
    <property type="entry name" value="UTP25_NTPase-like"/>
    <property type="match status" value="1"/>
</dbReference>
<reference evidence="8 10" key="2">
    <citation type="submission" date="2018-03" db="EMBL/GenBank/DDBJ databases">
        <authorList>
            <person name="Fogelqvist J."/>
        </authorList>
    </citation>
    <scope>NUCLEOTIDE SEQUENCE [LARGE SCALE GENOMIC DNA]</scope>
</reference>
<dbReference type="AlphaFoldDB" id="A0A0G4IQC7"/>
<evidence type="ECO:0000259" key="5">
    <source>
        <dbReference type="Pfam" id="PF06862"/>
    </source>
</evidence>
<dbReference type="GO" id="GO:0000462">
    <property type="term" value="P:maturation of SSU-rRNA from tricistronic rRNA transcript (SSU-rRNA, 5.8S rRNA, LSU-rRNA)"/>
    <property type="evidence" value="ECO:0007669"/>
    <property type="project" value="TreeGrafter"/>
</dbReference>
<evidence type="ECO:0000313" key="9">
    <source>
        <dbReference type="Proteomes" id="UP000039324"/>
    </source>
</evidence>
<dbReference type="PANTHER" id="PTHR12933">
    <property type="entry name" value="ORF PROTEIN-RELATED"/>
    <property type="match status" value="1"/>
</dbReference>
<feature type="region of interest" description="Disordered" evidence="4">
    <location>
        <begin position="44"/>
        <end position="167"/>
    </location>
</feature>
<name>A0A0G4IQC7_PLABS</name>
<dbReference type="InterPro" id="IPR027417">
    <property type="entry name" value="P-loop_NTPase"/>
</dbReference>
<evidence type="ECO:0000313" key="8">
    <source>
        <dbReference type="EMBL" id="SPQ97728.1"/>
    </source>
</evidence>
<feature type="region of interest" description="Disordered" evidence="4">
    <location>
        <begin position="1"/>
        <end position="24"/>
    </location>
</feature>
<comment type="subcellular location">
    <subcellularLocation>
        <location evidence="1">Nucleus</location>
        <location evidence="1">Nucleolus</location>
    </subcellularLocation>
</comment>
<dbReference type="GO" id="GO:0034511">
    <property type="term" value="F:U3 snoRNA binding"/>
    <property type="evidence" value="ECO:0007669"/>
    <property type="project" value="InterPro"/>
</dbReference>
<dbReference type="SUPFAM" id="SSF52540">
    <property type="entry name" value="P-loop containing nucleoside triphosphate hydrolases"/>
    <property type="match status" value="1"/>
</dbReference>
<dbReference type="InterPro" id="IPR010678">
    <property type="entry name" value="UTP25"/>
</dbReference>
<dbReference type="OMA" id="GIMIFIP"/>
<dbReference type="STRING" id="37360.A0A0G4IQC7"/>
<evidence type="ECO:0000256" key="1">
    <source>
        <dbReference type="ARBA" id="ARBA00004604"/>
    </source>
</evidence>
<feature type="domain" description="UTP25 NTP hydrolase-like" evidence="6">
    <location>
        <begin position="247"/>
        <end position="512"/>
    </location>
</feature>
<feature type="compositionally biased region" description="Acidic residues" evidence="4">
    <location>
        <begin position="89"/>
        <end position="142"/>
    </location>
</feature>
<evidence type="ECO:0008006" key="11">
    <source>
        <dbReference type="Google" id="ProtNLM"/>
    </source>
</evidence>
<dbReference type="PANTHER" id="PTHR12933:SF0">
    <property type="entry name" value="U3 SMALL NUCLEOLAR RNA-ASSOCIATED PROTEIN 25 HOMOLOG"/>
    <property type="match status" value="1"/>
</dbReference>
<geneLocation type="mitochondrion" evidence="8"/>
<comment type="similarity">
    <text evidence="2">Belongs to the UTP25 family.</text>
</comment>
<dbReference type="EMBL" id="OVEO01000008">
    <property type="protein sequence ID" value="SPQ97728.1"/>
    <property type="molecule type" value="Genomic_DNA"/>
</dbReference>